<keyword evidence="3" id="KW-0677">Repeat</keyword>
<dbReference type="Proteomes" id="UP000008237">
    <property type="component" value="Unassembled WGS sequence"/>
</dbReference>
<keyword evidence="7" id="KW-0472">Membrane</keyword>
<evidence type="ECO:0000256" key="7">
    <source>
        <dbReference type="SAM" id="Phobius"/>
    </source>
</evidence>
<feature type="domain" description="Chitin-binding type-2" evidence="8">
    <location>
        <begin position="281"/>
        <end position="354"/>
    </location>
</feature>
<feature type="compositionally biased region" description="Basic and acidic residues" evidence="6">
    <location>
        <begin position="1025"/>
        <end position="1046"/>
    </location>
</feature>
<dbReference type="InterPro" id="IPR051940">
    <property type="entry name" value="Chitin_bind-dev_reg"/>
</dbReference>
<evidence type="ECO:0000256" key="3">
    <source>
        <dbReference type="ARBA" id="ARBA00022737"/>
    </source>
</evidence>
<feature type="region of interest" description="Disordered" evidence="6">
    <location>
        <begin position="1025"/>
        <end position="1053"/>
    </location>
</feature>
<dbReference type="GO" id="GO:0008061">
    <property type="term" value="F:chitin binding"/>
    <property type="evidence" value="ECO:0007669"/>
    <property type="project" value="UniProtKB-KW"/>
</dbReference>
<keyword evidence="4" id="KW-1015">Disulfide bond</keyword>
<name>E2C958_HARSA</name>
<dbReference type="SMART" id="SM00494">
    <property type="entry name" value="ChtBD2"/>
    <property type="match status" value="16"/>
</dbReference>
<evidence type="ECO:0000256" key="2">
    <source>
        <dbReference type="ARBA" id="ARBA00022729"/>
    </source>
</evidence>
<proteinExistence type="predicted"/>
<dbReference type="OMA" id="IPTKCPA"/>
<feature type="domain" description="Chitin-binding type-2" evidence="8">
    <location>
        <begin position="480"/>
        <end position="546"/>
    </location>
</feature>
<keyword evidence="7" id="KW-0812">Transmembrane</keyword>
<evidence type="ECO:0000313" key="10">
    <source>
        <dbReference type="Proteomes" id="UP000008237"/>
    </source>
</evidence>
<evidence type="ECO:0000259" key="8">
    <source>
        <dbReference type="PROSITE" id="PS50940"/>
    </source>
</evidence>
<keyword evidence="2" id="KW-0732">Signal</keyword>
<dbReference type="STRING" id="610380.E2C958"/>
<protein>
    <submittedName>
        <fullName evidence="9">Peritrophin-1</fullName>
    </submittedName>
</protein>
<feature type="domain" description="Chitin-binding type-2" evidence="8">
    <location>
        <begin position="959"/>
        <end position="1025"/>
    </location>
</feature>
<feature type="domain" description="Chitin-binding type-2" evidence="8">
    <location>
        <begin position="1"/>
        <end position="38"/>
    </location>
</feature>
<dbReference type="OrthoDB" id="6020543at2759"/>
<accession>E2C958</accession>
<feature type="domain" description="Chitin-binding type-2" evidence="8">
    <location>
        <begin position="184"/>
        <end position="250"/>
    </location>
</feature>
<feature type="domain" description="Chitin-binding type-2" evidence="8">
    <location>
        <begin position="768"/>
        <end position="834"/>
    </location>
</feature>
<dbReference type="InterPro" id="IPR002557">
    <property type="entry name" value="Chitin-bd_dom"/>
</dbReference>
<feature type="domain" description="Chitin-binding type-2" evidence="8">
    <location>
        <begin position="862"/>
        <end position="928"/>
    </location>
</feature>
<dbReference type="PROSITE" id="PS50940">
    <property type="entry name" value="CHIT_BIND_II"/>
    <property type="match status" value="16"/>
</dbReference>
<evidence type="ECO:0000313" key="9">
    <source>
        <dbReference type="EMBL" id="EFN75531.1"/>
    </source>
</evidence>
<sequence>MFYECVKGDKILRECADGLYFSKRRQGCVKIEDSDCKRKKPPPKCSWEGEFIPHECDCTKYYKCRRDDQVLRKCDDGLHFSPKRRKCEHPDKAGCNGGGEPPGPGDCPYPTPEHPWRHECDCRLFYKCEGGKKRLYECPWGYYFDMKRNGCSPRERIYLIAIATVFLALWSVTIAKEEGSDKIPTKCPAVDPMNTTVHLAHESDCTKFYMCLGGMKIPRDCPYMNKEGDRLHFNPRLQVCDWPWQAGCEDYSFNAGLAEPKNVQSHLDENQHGPYVMDEIPTKCPAVDPKNTTIHLAHETDCTKFYMCHAGKKVPQDCPYMNEKGDKLHFNFRKLHFNPRLQVCDWPSRAGCKKYGSSDEQTESQNVKFIPEEDHGPFTMDEIPTKCPAVDPKNTTIHLAHESDCTKFYMCRAGKKIPQVCPYMNKEGDRLHFNPRLQVCDWPSRAGCKKYGSSDEQTESQNVKFIPEEDHGPFTMDEIPTKCPAVDPKNTTIHLAHESDCTKFYMCRAGKKIPQVCPYMNKEGDRLHFNPRLQVCDWPSRAGCKKYGSSDEQTESQNVKFIPEEDHGPFTMDEIPTKCPAVDPKNTTIHLAHESDCTKFYMCRAGKKIPQVCPYMNKEGDRLHFNPRLQVCDWPWRAGCKKYGSSDEQTESQNVKFIPEEDHGPFTMDEIPTKCPAVDPKNTTIHLAHESDCTKFYMCRAGKKIPQVCPYMNKEGDRLHFNPRLQVCDWPSRAGCKKYGSSDEQTESQNVKFIPEEDHGPFTMDEIPTKCPAVDPKNTTIHLAHESDCTKFYMCRAGKKIPQDCPYMNKEGDRLHFNPRLQVCDWPWHAGCKDYRSSEEQVESKEFIPEEDHGPFTMDEIPTKCPAVDPKNTTIHLAHESDCTKFYMCRAGKKIPQDCPYMNKEGDRLHFNPHLQVCDWPWRAGCRGYGFEENQTVERSMKLISKKNHSRVARAISTQIECPKHNLSNKTILLPHEYDCTKFYMCVGREKIVRNCPYMNKKGDRLHFNPRHEMCDWPDKAGCDDKDSEENQREIDGRHFPGKNDESSEIPTKCPAKDPKDITIHLAHEYDCTKFYKCHAGKKFLLDCPYMNKKGDRLHFNARLQVCDWPWAAGCETSEPGDDCPWDNDGLLLPHERNCAKFYECMDSNKRLRECADGLFFSRKYQGCVKIEDSDCEYKRTSSKCTCDDELIPHECDCSMYYKCRGGDQVLRQCDKGLHFSPKQRRCEDPAEAGCGDDDKPGTGDCPDPTWEYPWRHECDCRLFYRCEEGKKRMYECPWGYYFHVERNGCSLQERVSDCKNHWDD</sequence>
<dbReference type="PANTHER" id="PTHR23301:SF0">
    <property type="entry name" value="CHITIN-BINDING TYPE-2 DOMAIN-CONTAINING PROTEIN-RELATED"/>
    <property type="match status" value="1"/>
</dbReference>
<feature type="domain" description="Chitin-binding type-2" evidence="8">
    <location>
        <begin position="672"/>
        <end position="738"/>
    </location>
</feature>
<dbReference type="PANTHER" id="PTHR23301">
    <property type="entry name" value="CHITIN BINDING PERITROPHIN-A"/>
    <property type="match status" value="1"/>
</dbReference>
<evidence type="ECO:0000256" key="6">
    <source>
        <dbReference type="SAM" id="MobiDB-lite"/>
    </source>
</evidence>
<dbReference type="Gene3D" id="2.170.140.10">
    <property type="entry name" value="Chitin binding domain"/>
    <property type="match status" value="16"/>
</dbReference>
<feature type="transmembrane region" description="Helical" evidence="7">
    <location>
        <begin position="157"/>
        <end position="175"/>
    </location>
</feature>
<evidence type="ECO:0000256" key="1">
    <source>
        <dbReference type="ARBA" id="ARBA00022669"/>
    </source>
</evidence>
<dbReference type="EMBL" id="GL453780">
    <property type="protein sequence ID" value="EFN75531.1"/>
    <property type="molecule type" value="Genomic_DNA"/>
</dbReference>
<keyword evidence="5" id="KW-0325">Glycoprotein</keyword>
<feature type="domain" description="Chitin-binding type-2" evidence="8">
    <location>
        <begin position="576"/>
        <end position="642"/>
    </location>
</feature>
<feature type="domain" description="Chitin-binding type-2" evidence="8">
    <location>
        <begin position="104"/>
        <end position="151"/>
    </location>
</feature>
<dbReference type="InParanoid" id="E2C958"/>
<reference evidence="9 10" key="1">
    <citation type="journal article" date="2010" name="Science">
        <title>Genomic comparison of the ants Camponotus floridanus and Harpegnathos saltator.</title>
        <authorList>
            <person name="Bonasio R."/>
            <person name="Zhang G."/>
            <person name="Ye C."/>
            <person name="Mutti N.S."/>
            <person name="Fang X."/>
            <person name="Qin N."/>
            <person name="Donahue G."/>
            <person name="Yang P."/>
            <person name="Li Q."/>
            <person name="Li C."/>
            <person name="Zhang P."/>
            <person name="Huang Z."/>
            <person name="Berger S.L."/>
            <person name="Reinberg D."/>
            <person name="Wang J."/>
            <person name="Liebig J."/>
        </authorList>
    </citation>
    <scope>NUCLEOTIDE SEQUENCE [LARGE SCALE GENOMIC DNA]</scope>
    <source>
        <strain evidence="9 10">R22 G/1</strain>
    </source>
</reference>
<dbReference type="SUPFAM" id="SSF57625">
    <property type="entry name" value="Invertebrate chitin-binding proteins"/>
    <property type="match status" value="16"/>
</dbReference>
<feature type="domain" description="Chitin-binding type-2" evidence="8">
    <location>
        <begin position="1121"/>
        <end position="1178"/>
    </location>
</feature>
<organism evidence="10">
    <name type="scientific">Harpegnathos saltator</name>
    <name type="common">Jerdon's jumping ant</name>
    <dbReference type="NCBI Taxonomy" id="610380"/>
    <lineage>
        <taxon>Eukaryota</taxon>
        <taxon>Metazoa</taxon>
        <taxon>Ecdysozoa</taxon>
        <taxon>Arthropoda</taxon>
        <taxon>Hexapoda</taxon>
        <taxon>Insecta</taxon>
        <taxon>Pterygota</taxon>
        <taxon>Neoptera</taxon>
        <taxon>Endopterygota</taxon>
        <taxon>Hymenoptera</taxon>
        <taxon>Apocrita</taxon>
        <taxon>Aculeata</taxon>
        <taxon>Formicoidea</taxon>
        <taxon>Formicidae</taxon>
        <taxon>Ponerinae</taxon>
        <taxon>Ponerini</taxon>
        <taxon>Harpegnathos</taxon>
    </lineage>
</organism>
<evidence type="ECO:0000256" key="5">
    <source>
        <dbReference type="ARBA" id="ARBA00023180"/>
    </source>
</evidence>
<keyword evidence="10" id="KW-1185">Reference proteome</keyword>
<dbReference type="Pfam" id="PF01607">
    <property type="entry name" value="CBM_14"/>
    <property type="match status" value="15"/>
</dbReference>
<keyword evidence="7" id="KW-1133">Transmembrane helix</keyword>
<feature type="domain" description="Chitin-binding type-2" evidence="8">
    <location>
        <begin position="42"/>
        <end position="97"/>
    </location>
</feature>
<feature type="domain" description="Chitin-binding type-2" evidence="8">
    <location>
        <begin position="1182"/>
        <end position="1237"/>
    </location>
</feature>
<keyword evidence="1" id="KW-0147">Chitin-binding</keyword>
<evidence type="ECO:0000256" key="4">
    <source>
        <dbReference type="ARBA" id="ARBA00023157"/>
    </source>
</evidence>
<dbReference type="InterPro" id="IPR036508">
    <property type="entry name" value="Chitin-bd_dom_sf"/>
</dbReference>
<gene>
    <name evidence="9" type="ORF">EAI_03557</name>
</gene>
<feature type="domain" description="Chitin-binding type-2" evidence="8">
    <location>
        <begin position="1051"/>
        <end position="1117"/>
    </location>
</feature>
<feature type="domain" description="Chitin-binding type-2" evidence="8">
    <location>
        <begin position="384"/>
        <end position="450"/>
    </location>
</feature>
<dbReference type="GO" id="GO:0005576">
    <property type="term" value="C:extracellular region"/>
    <property type="evidence" value="ECO:0007669"/>
    <property type="project" value="InterPro"/>
</dbReference>
<feature type="domain" description="Chitin-binding type-2" evidence="8">
    <location>
        <begin position="1243"/>
        <end position="1301"/>
    </location>
</feature>